<evidence type="ECO:0000313" key="2">
    <source>
        <dbReference type="EMBL" id="KAK7507960.1"/>
    </source>
</evidence>
<sequence length="135" mass="14417">MLAAFPGCPSFGITYGMTSPPITDLYVHSVPVPAAHGDGASRRLAGGASRLPVLRMHPVSTFRAWFDRGAQITATLLPLLPPTPTPRVTQSTRPSRDPQGSAACLSQRLCLYTWAPDRQKLSGCVFLAPVKCTNA</sequence>
<dbReference type="EMBL" id="JACVVK020000003">
    <property type="protein sequence ID" value="KAK7507960.1"/>
    <property type="molecule type" value="Genomic_DNA"/>
</dbReference>
<accession>A0ABD0M8V4</accession>
<name>A0ABD0M8V4_9CAEN</name>
<gene>
    <name evidence="2" type="ORF">BaRGS_00000925</name>
</gene>
<dbReference type="Proteomes" id="UP001519460">
    <property type="component" value="Unassembled WGS sequence"/>
</dbReference>
<proteinExistence type="predicted"/>
<keyword evidence="3" id="KW-1185">Reference proteome</keyword>
<protein>
    <submittedName>
        <fullName evidence="2">Uncharacterized protein</fullName>
    </submittedName>
</protein>
<feature type="region of interest" description="Disordered" evidence="1">
    <location>
        <begin position="81"/>
        <end position="101"/>
    </location>
</feature>
<comment type="caution">
    <text evidence="2">The sequence shown here is derived from an EMBL/GenBank/DDBJ whole genome shotgun (WGS) entry which is preliminary data.</text>
</comment>
<evidence type="ECO:0000256" key="1">
    <source>
        <dbReference type="SAM" id="MobiDB-lite"/>
    </source>
</evidence>
<organism evidence="2 3">
    <name type="scientific">Batillaria attramentaria</name>
    <dbReference type="NCBI Taxonomy" id="370345"/>
    <lineage>
        <taxon>Eukaryota</taxon>
        <taxon>Metazoa</taxon>
        <taxon>Spiralia</taxon>
        <taxon>Lophotrochozoa</taxon>
        <taxon>Mollusca</taxon>
        <taxon>Gastropoda</taxon>
        <taxon>Caenogastropoda</taxon>
        <taxon>Sorbeoconcha</taxon>
        <taxon>Cerithioidea</taxon>
        <taxon>Batillariidae</taxon>
        <taxon>Batillaria</taxon>
    </lineage>
</organism>
<reference evidence="2 3" key="1">
    <citation type="journal article" date="2023" name="Sci. Data">
        <title>Genome assembly of the Korean intertidal mud-creeper Batillaria attramentaria.</title>
        <authorList>
            <person name="Patra A.K."/>
            <person name="Ho P.T."/>
            <person name="Jun S."/>
            <person name="Lee S.J."/>
            <person name="Kim Y."/>
            <person name="Won Y.J."/>
        </authorList>
    </citation>
    <scope>NUCLEOTIDE SEQUENCE [LARGE SCALE GENOMIC DNA]</scope>
    <source>
        <strain evidence="2">Wonlab-2016</strain>
    </source>
</reference>
<dbReference type="AlphaFoldDB" id="A0ABD0M8V4"/>
<evidence type="ECO:0000313" key="3">
    <source>
        <dbReference type="Proteomes" id="UP001519460"/>
    </source>
</evidence>